<dbReference type="Proteomes" id="UP000184368">
    <property type="component" value="Unassembled WGS sequence"/>
</dbReference>
<protein>
    <submittedName>
        <fullName evidence="1">Uncharacterized protein</fullName>
    </submittedName>
</protein>
<evidence type="ECO:0000313" key="1">
    <source>
        <dbReference type="EMBL" id="SHE32149.1"/>
    </source>
</evidence>
<keyword evidence="2" id="KW-1185">Reference proteome</keyword>
<accession>A0A1M4SIZ3</accession>
<organism evidence="1 2">
    <name type="scientific">Cnuella takakiae</name>
    <dbReference type="NCBI Taxonomy" id="1302690"/>
    <lineage>
        <taxon>Bacteria</taxon>
        <taxon>Pseudomonadati</taxon>
        <taxon>Bacteroidota</taxon>
        <taxon>Chitinophagia</taxon>
        <taxon>Chitinophagales</taxon>
        <taxon>Chitinophagaceae</taxon>
        <taxon>Cnuella</taxon>
    </lineage>
</organism>
<proteinExistence type="predicted"/>
<dbReference type="AlphaFoldDB" id="A0A1M4SIZ3"/>
<gene>
    <name evidence="1" type="ORF">SAMN05444008_101141</name>
</gene>
<name>A0A1M4SIZ3_9BACT</name>
<dbReference type="EMBL" id="FQUO01000001">
    <property type="protein sequence ID" value="SHE32149.1"/>
    <property type="molecule type" value="Genomic_DNA"/>
</dbReference>
<sequence>MINRDTSHTKKPFVETKGSTKTNCHVDVVYYNFWPTSCKTAALPL</sequence>
<evidence type="ECO:0000313" key="2">
    <source>
        <dbReference type="Proteomes" id="UP000184368"/>
    </source>
</evidence>
<reference evidence="1 2" key="1">
    <citation type="submission" date="2016-11" db="EMBL/GenBank/DDBJ databases">
        <authorList>
            <person name="Jaros S."/>
            <person name="Januszkiewicz K."/>
            <person name="Wedrychowicz H."/>
        </authorList>
    </citation>
    <scope>NUCLEOTIDE SEQUENCE [LARGE SCALE GENOMIC DNA]</scope>
    <source>
        <strain evidence="1 2">DSM 26897</strain>
    </source>
</reference>